<keyword evidence="1" id="KW-0812">Transmembrane</keyword>
<gene>
    <name evidence="2" type="ORF">PSON_ATCC_30995.1.T0300124</name>
</gene>
<keyword evidence="3" id="KW-1185">Reference proteome</keyword>
<proteinExistence type="predicted"/>
<dbReference type="Proteomes" id="UP000692954">
    <property type="component" value="Unassembled WGS sequence"/>
</dbReference>
<evidence type="ECO:0000313" key="3">
    <source>
        <dbReference type="Proteomes" id="UP000692954"/>
    </source>
</evidence>
<organism evidence="2 3">
    <name type="scientific">Paramecium sonneborni</name>
    <dbReference type="NCBI Taxonomy" id="65129"/>
    <lineage>
        <taxon>Eukaryota</taxon>
        <taxon>Sar</taxon>
        <taxon>Alveolata</taxon>
        <taxon>Ciliophora</taxon>
        <taxon>Intramacronucleata</taxon>
        <taxon>Oligohymenophorea</taxon>
        <taxon>Peniculida</taxon>
        <taxon>Parameciidae</taxon>
        <taxon>Paramecium</taxon>
    </lineage>
</organism>
<keyword evidence="1" id="KW-0472">Membrane</keyword>
<name>A0A8S1M8X2_9CILI</name>
<protein>
    <submittedName>
        <fullName evidence="2">Uncharacterized protein</fullName>
    </submittedName>
</protein>
<dbReference type="AlphaFoldDB" id="A0A8S1M8X2"/>
<comment type="caution">
    <text evidence="2">The sequence shown here is derived from an EMBL/GenBank/DDBJ whole genome shotgun (WGS) entry which is preliminary data.</text>
</comment>
<evidence type="ECO:0000313" key="2">
    <source>
        <dbReference type="EMBL" id="CAD8073096.1"/>
    </source>
</evidence>
<reference evidence="2" key="1">
    <citation type="submission" date="2021-01" db="EMBL/GenBank/DDBJ databases">
        <authorList>
            <consortium name="Genoscope - CEA"/>
            <person name="William W."/>
        </authorList>
    </citation>
    <scope>NUCLEOTIDE SEQUENCE</scope>
</reference>
<keyword evidence="1" id="KW-1133">Transmembrane helix</keyword>
<dbReference type="EMBL" id="CAJJDN010000030">
    <property type="protein sequence ID" value="CAD8073096.1"/>
    <property type="molecule type" value="Genomic_DNA"/>
</dbReference>
<evidence type="ECO:0000256" key="1">
    <source>
        <dbReference type="SAM" id="Phobius"/>
    </source>
</evidence>
<sequence length="33" mass="3757">MENNQNYGIICFILVNKSILQLQIGLVILLQLP</sequence>
<feature type="transmembrane region" description="Helical" evidence="1">
    <location>
        <begin position="6"/>
        <end position="30"/>
    </location>
</feature>
<accession>A0A8S1M8X2</accession>